<proteinExistence type="predicted"/>
<feature type="coiled-coil region" evidence="1">
    <location>
        <begin position="640"/>
        <end position="670"/>
    </location>
</feature>
<dbReference type="RefSeq" id="WP_166292484.1">
    <property type="nucleotide sequence ID" value="NZ_CP049863.1"/>
</dbReference>
<evidence type="ECO:0000313" key="3">
    <source>
        <dbReference type="EMBL" id="QIK64145.1"/>
    </source>
</evidence>
<dbReference type="EMBL" id="CP049863">
    <property type="protein sequence ID" value="QIK64145.1"/>
    <property type="molecule type" value="Genomic_DNA"/>
</dbReference>
<evidence type="ECO:0000256" key="1">
    <source>
        <dbReference type="SAM" id="Coils"/>
    </source>
</evidence>
<dbReference type="InterPro" id="IPR013491">
    <property type="entry name" value="Tape_meas_N"/>
</dbReference>
<keyword evidence="4" id="KW-1185">Reference proteome</keyword>
<protein>
    <submittedName>
        <fullName evidence="3">Tape measure protein</fullName>
    </submittedName>
</protein>
<dbReference type="KEGG" id="lvi:G7068_13760"/>
<name>A0A6G7XHV8_9MICO</name>
<dbReference type="NCBIfam" id="TIGR02675">
    <property type="entry name" value="tape_meas_nterm"/>
    <property type="match status" value="1"/>
</dbReference>
<feature type="domain" description="Tape measure protein N-terminal" evidence="2">
    <location>
        <begin position="81"/>
        <end position="253"/>
    </location>
</feature>
<dbReference type="Pfam" id="PF20155">
    <property type="entry name" value="TMP_3"/>
    <property type="match status" value="1"/>
</dbReference>
<gene>
    <name evidence="3" type="ORF">G7068_13760</name>
</gene>
<dbReference type="InterPro" id="IPR053058">
    <property type="entry name" value="Mulikevirus_tape_measure"/>
</dbReference>
<dbReference type="PANTHER" id="PTHR38812:SF2">
    <property type="entry name" value="MU-LIKE PROPHAGE FLUMU PROTEIN GP42"/>
    <property type="match status" value="1"/>
</dbReference>
<reference evidence="3 4" key="1">
    <citation type="submission" date="2020-03" db="EMBL/GenBank/DDBJ databases">
        <title>Leucobacter sp. nov., isolated from beetles.</title>
        <authorList>
            <person name="Hyun D.-W."/>
            <person name="Bae J.-W."/>
        </authorList>
    </citation>
    <scope>NUCLEOTIDE SEQUENCE [LARGE SCALE GENOMIC DNA]</scope>
    <source>
        <strain evidence="3 4">HDW9C</strain>
    </source>
</reference>
<evidence type="ECO:0000313" key="4">
    <source>
        <dbReference type="Proteomes" id="UP000502677"/>
    </source>
</evidence>
<dbReference type="AlphaFoldDB" id="A0A6G7XHV8"/>
<keyword evidence="1" id="KW-0175">Coiled coil</keyword>
<dbReference type="PANTHER" id="PTHR38812">
    <property type="entry name" value="MU-LIKE PROPHAGE FLUMU PROTEIN GP42"/>
    <property type="match status" value="1"/>
</dbReference>
<dbReference type="Proteomes" id="UP000502677">
    <property type="component" value="Chromosome"/>
</dbReference>
<accession>A0A6G7XHV8</accession>
<sequence length="1183" mass="123630">MSFEVGRLSAALTLDGVAEFHREMDGVGRKFEEAGQKGSAFGRAGEAAVRTAAGATTGLVSAAGAYLAILTKTGISYNSLQQNSRAALKVLLGGTEQANAQMSKLDDFARNSPFSKSVFISAQQQLLGFGMEAAKVIPTLDAVQQSVAAMGGSNEQISEVVNILANVQSTGKITAETLNQLGYRGLDAATLIGSSMGKTGNEIRDSITKGTLGGQDALDALVSAMDTRFKGAADGVKEQWSGAVDRIKAANRDLGAHIAEPFVSAQGGGMAVTWGNQVADVLRAIEKQAIPVMSILTQRGMPFFASLTEGLDKARMSIQRWDASTLEQSLDKLGHHAPGVAALAGATLALGAQVGPLGKVLTTLGISANPVVAALVGMAAASPEVRESLKGVLEAGKPLVPVVAELATTLSGTLNAALPVVASGVDVFASALKVVVGIVEKIPAPVLVGAAAFLAFHKATSALQGPLTLVGDAMKRFIERSAIQASLGQTSAGMGALSAASMTATGSVKGLGAALKAAFLSNPIGIAITAVSMALGAWAMANAAAQQKVEEHNSRVLALKDTLNETTGAMTKATEATVLSQLGETRAKTLADEMGISYRDLQHAILGNEDALKRVNSAMDEHVASTTTGDKNLDTWSATATNAKNRVKEFSEILEEHKSALEDAQQATREKIQSDREAAAALTDAGRSNQRFNDALEVARDITQDAETRVRALTQALDELTGGTKSAAEADLDFAQKKLNIADALGQVNNEGVKFAEILNAANGEINKGTQEGISFGQMLTGMNKDMQSQIMQASDARIAHNDYAGALVSATAKGNEYRAGVEEQLKAMGLSDAAIRNLIDTYFAVPSQVATVLQVENVTETGQQVIGILGELAKLDEGATFSIKAEGAEETKLALEGLGYTVESSPDGKEFIITAQGVDVVNQNLTDIANYEVPEKLFQIKGDPGDAFAKLDDVEVRKISDKESVVWGKTEDANEKIQAIVDKKFDKKTVVIDGDSSNFESVWSSVAGRVGKAFVSIFGGGDDGKKNYQGGAYVAGGHHFAAGGFPSGMYRGVVGGIPKVGIDGSPHIFAEKELGVPWEAYISGNPAYRERNIGLALESLKRLAFPVVPASQVYGTRAFARGDMLANRTSATPSAAAPVTVSRVERGRDAPLIGSVSIGAGVTKDQFEEFKTRLDFYERGGR</sequence>
<evidence type="ECO:0000259" key="2">
    <source>
        <dbReference type="Pfam" id="PF20155"/>
    </source>
</evidence>
<organism evidence="3 4">
    <name type="scientific">Leucobacter viscericola</name>
    <dbReference type="NCBI Taxonomy" id="2714935"/>
    <lineage>
        <taxon>Bacteria</taxon>
        <taxon>Bacillati</taxon>
        <taxon>Actinomycetota</taxon>
        <taxon>Actinomycetes</taxon>
        <taxon>Micrococcales</taxon>
        <taxon>Microbacteriaceae</taxon>
        <taxon>Leucobacter</taxon>
    </lineage>
</organism>